<evidence type="ECO:0000256" key="4">
    <source>
        <dbReference type="PIRSR" id="PIRSR602401-1"/>
    </source>
</evidence>
<evidence type="ECO:0000256" key="5">
    <source>
        <dbReference type="RuleBase" id="RU000461"/>
    </source>
</evidence>
<dbReference type="GO" id="GO:0005506">
    <property type="term" value="F:iron ion binding"/>
    <property type="evidence" value="ECO:0007669"/>
    <property type="project" value="InterPro"/>
</dbReference>
<name>A0AAE0TMF7_9PEZI</name>
<dbReference type="FunFam" id="1.10.630.10:FF:000050">
    <property type="entry name" value="Cytochrome P450 monooxygenase"/>
    <property type="match status" value="1"/>
</dbReference>
<dbReference type="Gene3D" id="1.10.630.10">
    <property type="entry name" value="Cytochrome P450"/>
    <property type="match status" value="1"/>
</dbReference>
<feature type="binding site" description="axial binding residue" evidence="4">
    <location>
        <position position="453"/>
    </location>
    <ligand>
        <name>heme</name>
        <dbReference type="ChEBI" id="CHEBI:30413"/>
    </ligand>
    <ligandPart>
        <name>Fe</name>
        <dbReference type="ChEBI" id="CHEBI:18248"/>
    </ligandPart>
</feature>
<reference evidence="6" key="1">
    <citation type="submission" date="2023-07" db="EMBL/GenBank/DDBJ databases">
        <title>Black Yeasts Isolated from many extreme environments.</title>
        <authorList>
            <person name="Coleine C."/>
            <person name="Stajich J.E."/>
            <person name="Selbmann L."/>
        </authorList>
    </citation>
    <scope>NUCLEOTIDE SEQUENCE</scope>
    <source>
        <strain evidence="6">CCFEE 5485</strain>
    </source>
</reference>
<comment type="similarity">
    <text evidence="5">Belongs to the cytochrome P450 family.</text>
</comment>
<dbReference type="Pfam" id="PF00067">
    <property type="entry name" value="p450"/>
    <property type="match status" value="1"/>
</dbReference>
<keyword evidence="2 4" id="KW-0479">Metal-binding</keyword>
<dbReference type="EMBL" id="JAUTXT010000073">
    <property type="protein sequence ID" value="KAK3669749.1"/>
    <property type="molecule type" value="Genomic_DNA"/>
</dbReference>
<dbReference type="GO" id="GO:0016705">
    <property type="term" value="F:oxidoreductase activity, acting on paired donors, with incorporation or reduction of molecular oxygen"/>
    <property type="evidence" value="ECO:0007669"/>
    <property type="project" value="InterPro"/>
</dbReference>
<protein>
    <recommendedName>
        <fullName evidence="8">Pisatin demethylase</fullName>
    </recommendedName>
</protein>
<proteinExistence type="inferred from homology"/>
<dbReference type="SUPFAM" id="SSF48264">
    <property type="entry name" value="Cytochrome P450"/>
    <property type="match status" value="1"/>
</dbReference>
<dbReference type="InterPro" id="IPR050121">
    <property type="entry name" value="Cytochrome_P450_monoxygenase"/>
</dbReference>
<evidence type="ECO:0000256" key="3">
    <source>
        <dbReference type="ARBA" id="ARBA00023004"/>
    </source>
</evidence>
<evidence type="ECO:0000256" key="2">
    <source>
        <dbReference type="ARBA" id="ARBA00022723"/>
    </source>
</evidence>
<dbReference type="InterPro" id="IPR001128">
    <property type="entry name" value="Cyt_P450"/>
</dbReference>
<dbReference type="InterPro" id="IPR017972">
    <property type="entry name" value="Cyt_P450_CS"/>
</dbReference>
<dbReference type="PANTHER" id="PTHR24305:SF190">
    <property type="entry name" value="P450, PUTATIVE (EUROFUNG)-RELATED"/>
    <property type="match status" value="1"/>
</dbReference>
<dbReference type="GO" id="GO:0020037">
    <property type="term" value="F:heme binding"/>
    <property type="evidence" value="ECO:0007669"/>
    <property type="project" value="InterPro"/>
</dbReference>
<dbReference type="PRINTS" id="PR00385">
    <property type="entry name" value="P450"/>
</dbReference>
<evidence type="ECO:0000256" key="1">
    <source>
        <dbReference type="ARBA" id="ARBA00001971"/>
    </source>
</evidence>
<dbReference type="CDD" id="cd11060">
    <property type="entry name" value="CYP57A1-like"/>
    <property type="match status" value="1"/>
</dbReference>
<dbReference type="Proteomes" id="UP001274830">
    <property type="component" value="Unassembled WGS sequence"/>
</dbReference>
<dbReference type="AlphaFoldDB" id="A0AAE0TMF7"/>
<dbReference type="PROSITE" id="PS00086">
    <property type="entry name" value="CYTOCHROME_P450"/>
    <property type="match status" value="1"/>
</dbReference>
<dbReference type="PRINTS" id="PR00463">
    <property type="entry name" value="EP450I"/>
</dbReference>
<organism evidence="6 7">
    <name type="scientific">Recurvomyces mirabilis</name>
    <dbReference type="NCBI Taxonomy" id="574656"/>
    <lineage>
        <taxon>Eukaryota</taxon>
        <taxon>Fungi</taxon>
        <taxon>Dikarya</taxon>
        <taxon>Ascomycota</taxon>
        <taxon>Pezizomycotina</taxon>
        <taxon>Dothideomycetes</taxon>
        <taxon>Dothideomycetidae</taxon>
        <taxon>Mycosphaerellales</taxon>
        <taxon>Teratosphaeriaceae</taxon>
        <taxon>Recurvomyces</taxon>
    </lineage>
</organism>
<comment type="caution">
    <text evidence="6">The sequence shown here is derived from an EMBL/GenBank/DDBJ whole genome shotgun (WGS) entry which is preliminary data.</text>
</comment>
<dbReference type="PANTHER" id="PTHR24305">
    <property type="entry name" value="CYTOCHROME P450"/>
    <property type="match status" value="1"/>
</dbReference>
<dbReference type="InterPro" id="IPR036396">
    <property type="entry name" value="Cyt_P450_sf"/>
</dbReference>
<sequence>MLIQTVLLGILGLFALRLLVLLNSALSPHPGPFWARWSKAWYFIRVWRGSFERENVALHQQYGPVVRIAPDWYSIDDPSVVKKIYGLGTKFTKTAWYNAFAPPRSWHLFADRDEKRHAGERRKYQAMYSMTSMVHYETLVDECAALFVKRLDECAKGQEEIDMGHWFQCYAFDVIGNITYSKRFGFLDHGKDVNGVIAGLQHGLVYGSLVGIYARLHPMLFRLIKLLAGRERRGFAHVSQFTQVSIDERQRIKQTLKDESERIHKELMQERQRPLDFLDKILQAHIEDPGRVTPFDIMAVCQNNVVAGSDTTSITLSAILYHLLGNVEALRKLQEEIFEHECNGRCGKPFVTFKESQEMPYLQAVIKEALRMHSATGLPLWRDVPEGGLECSGWFIRPGSVVGINAWSAHYNQNIFGHDANEFKPERWINRDKEGLRAMEAYWMPFGFGARTCLGRHISMLEISKLIPQLIRDFDFGLVKSGKQWETRNAWFVKPVNFMVRVKSRNNKCAE</sequence>
<evidence type="ECO:0000313" key="6">
    <source>
        <dbReference type="EMBL" id="KAK3669749.1"/>
    </source>
</evidence>
<dbReference type="GO" id="GO:0004497">
    <property type="term" value="F:monooxygenase activity"/>
    <property type="evidence" value="ECO:0007669"/>
    <property type="project" value="UniProtKB-KW"/>
</dbReference>
<keyword evidence="4 5" id="KW-0349">Heme</keyword>
<dbReference type="InterPro" id="IPR002401">
    <property type="entry name" value="Cyt_P450_E_grp-I"/>
</dbReference>
<keyword evidence="3 4" id="KW-0408">Iron</keyword>
<keyword evidence="7" id="KW-1185">Reference proteome</keyword>
<gene>
    <name evidence="6" type="ORF">LTR78_010377</name>
</gene>
<comment type="cofactor">
    <cofactor evidence="1 4">
        <name>heme</name>
        <dbReference type="ChEBI" id="CHEBI:30413"/>
    </cofactor>
</comment>
<evidence type="ECO:0008006" key="8">
    <source>
        <dbReference type="Google" id="ProtNLM"/>
    </source>
</evidence>
<accession>A0AAE0TMF7</accession>
<keyword evidence="5" id="KW-0503">Monooxygenase</keyword>
<evidence type="ECO:0000313" key="7">
    <source>
        <dbReference type="Proteomes" id="UP001274830"/>
    </source>
</evidence>
<keyword evidence="5" id="KW-0560">Oxidoreductase</keyword>